<sequence>MMSEQKSRAQFLDLLKKEGFTEIRDYAQDCRRKEWLVDHMDKQSFDEYIEWTHHWEQSRRPAWASSST</sequence>
<dbReference type="VEuPathDB" id="FungiDB:DIURU_003578"/>
<gene>
    <name evidence="1" type="ORF">DIURU_003578</name>
</gene>
<name>A0A642ULI6_DIURU</name>
<proteinExistence type="predicted"/>
<evidence type="ECO:0000313" key="2">
    <source>
        <dbReference type="Proteomes" id="UP000449547"/>
    </source>
</evidence>
<dbReference type="EMBL" id="SWFT01000105">
    <property type="protein sequence ID" value="KAA8901208.1"/>
    <property type="molecule type" value="Genomic_DNA"/>
</dbReference>
<keyword evidence="2" id="KW-1185">Reference proteome</keyword>
<accession>A0A642ULI6</accession>
<dbReference type="GeneID" id="54782229"/>
<dbReference type="RefSeq" id="XP_034011831.1">
    <property type="nucleotide sequence ID" value="XM_034156355.1"/>
</dbReference>
<organism evidence="1 2">
    <name type="scientific">Diutina rugosa</name>
    <name type="common">Yeast</name>
    <name type="synonym">Candida rugosa</name>
    <dbReference type="NCBI Taxonomy" id="5481"/>
    <lineage>
        <taxon>Eukaryota</taxon>
        <taxon>Fungi</taxon>
        <taxon>Dikarya</taxon>
        <taxon>Ascomycota</taxon>
        <taxon>Saccharomycotina</taxon>
        <taxon>Pichiomycetes</taxon>
        <taxon>Debaryomycetaceae</taxon>
        <taxon>Diutina</taxon>
    </lineage>
</organism>
<dbReference type="AlphaFoldDB" id="A0A642ULI6"/>
<evidence type="ECO:0000313" key="1">
    <source>
        <dbReference type="EMBL" id="KAA8901208.1"/>
    </source>
</evidence>
<reference evidence="1 2" key="1">
    <citation type="submission" date="2019-07" db="EMBL/GenBank/DDBJ databases">
        <title>Genome assembly of two rare yeast pathogens: Diutina rugosa and Trichomonascus ciferrii.</title>
        <authorList>
            <person name="Mixao V."/>
            <person name="Saus E."/>
            <person name="Hansen A."/>
            <person name="Lass-Flor C."/>
            <person name="Gabaldon T."/>
        </authorList>
    </citation>
    <scope>NUCLEOTIDE SEQUENCE [LARGE SCALE GENOMIC DNA]</scope>
    <source>
        <strain evidence="1 2">CBS 613</strain>
    </source>
</reference>
<comment type="caution">
    <text evidence="1">The sequence shown here is derived from an EMBL/GenBank/DDBJ whole genome shotgun (WGS) entry which is preliminary data.</text>
</comment>
<protein>
    <submittedName>
        <fullName evidence="1">Uncharacterized protein</fullName>
    </submittedName>
</protein>
<dbReference type="Proteomes" id="UP000449547">
    <property type="component" value="Unassembled WGS sequence"/>
</dbReference>